<organism evidence="2 3">
    <name type="scientific">Microthyrium microscopicum</name>
    <dbReference type="NCBI Taxonomy" id="703497"/>
    <lineage>
        <taxon>Eukaryota</taxon>
        <taxon>Fungi</taxon>
        <taxon>Dikarya</taxon>
        <taxon>Ascomycota</taxon>
        <taxon>Pezizomycotina</taxon>
        <taxon>Dothideomycetes</taxon>
        <taxon>Dothideomycetes incertae sedis</taxon>
        <taxon>Microthyriales</taxon>
        <taxon>Microthyriaceae</taxon>
        <taxon>Microthyrium</taxon>
    </lineage>
</organism>
<dbReference type="EMBL" id="MU004238">
    <property type="protein sequence ID" value="KAF2667234.1"/>
    <property type="molecule type" value="Genomic_DNA"/>
</dbReference>
<keyword evidence="3" id="KW-1185">Reference proteome</keyword>
<evidence type="ECO:0000313" key="2">
    <source>
        <dbReference type="EMBL" id="KAF2667234.1"/>
    </source>
</evidence>
<evidence type="ECO:0000313" key="3">
    <source>
        <dbReference type="Proteomes" id="UP000799302"/>
    </source>
</evidence>
<dbReference type="OrthoDB" id="5876637at2759"/>
<name>A0A6A6U8L6_9PEZI</name>
<feature type="compositionally biased region" description="Low complexity" evidence="1">
    <location>
        <begin position="41"/>
        <end position="50"/>
    </location>
</feature>
<reference evidence="2" key="1">
    <citation type="journal article" date="2020" name="Stud. Mycol.">
        <title>101 Dothideomycetes genomes: a test case for predicting lifestyles and emergence of pathogens.</title>
        <authorList>
            <person name="Haridas S."/>
            <person name="Albert R."/>
            <person name="Binder M."/>
            <person name="Bloem J."/>
            <person name="Labutti K."/>
            <person name="Salamov A."/>
            <person name="Andreopoulos B."/>
            <person name="Baker S."/>
            <person name="Barry K."/>
            <person name="Bills G."/>
            <person name="Bluhm B."/>
            <person name="Cannon C."/>
            <person name="Castanera R."/>
            <person name="Culley D."/>
            <person name="Daum C."/>
            <person name="Ezra D."/>
            <person name="Gonzalez J."/>
            <person name="Henrissat B."/>
            <person name="Kuo A."/>
            <person name="Liang C."/>
            <person name="Lipzen A."/>
            <person name="Lutzoni F."/>
            <person name="Magnuson J."/>
            <person name="Mondo S."/>
            <person name="Nolan M."/>
            <person name="Ohm R."/>
            <person name="Pangilinan J."/>
            <person name="Park H.-J."/>
            <person name="Ramirez L."/>
            <person name="Alfaro M."/>
            <person name="Sun H."/>
            <person name="Tritt A."/>
            <person name="Yoshinaga Y."/>
            <person name="Zwiers L.-H."/>
            <person name="Turgeon B."/>
            <person name="Goodwin S."/>
            <person name="Spatafora J."/>
            <person name="Crous P."/>
            <person name="Grigoriev I."/>
        </authorList>
    </citation>
    <scope>NUCLEOTIDE SEQUENCE</scope>
    <source>
        <strain evidence="2">CBS 115976</strain>
    </source>
</reference>
<sequence length="325" mass="36777">MPHKHKRRAQDNTANHYDLPPTSKAKPLPVRDTQKDAKNVQQKGQQKGQQRNTRPSSKSETPAITNYKGDDTPRAFKRLLNLQKTGKPLSHRLDNGDRPAKGKKRKRQTEPEAEAETPVVPTAVEHVTETAPLTIQPGERLGDFAIRVDQALPIAGLSTKGKKVDGVQERRTKHEKKLRKLQDGWRKDEARIKEKEEEEREIAEEELEEQMASLDKDTRQIMMTVGKLGGKGSKKKKGKLIGEIDEKDDDPWAVLKNQRDDSKGIFDVAKAPPKFGKLPREIFKGSKIVDIPKDAGSLRRREQLGQTRQDIIKGYRAMMAAKRDT</sequence>
<protein>
    <submittedName>
        <fullName evidence="2">Uncharacterized protein</fullName>
    </submittedName>
</protein>
<feature type="compositionally biased region" description="Polar residues" evidence="1">
    <location>
        <begin position="51"/>
        <end position="64"/>
    </location>
</feature>
<proteinExistence type="predicted"/>
<evidence type="ECO:0000256" key="1">
    <source>
        <dbReference type="SAM" id="MobiDB-lite"/>
    </source>
</evidence>
<accession>A0A6A6U8L6</accession>
<feature type="compositionally biased region" description="Basic and acidic residues" evidence="1">
    <location>
        <begin position="91"/>
        <end position="100"/>
    </location>
</feature>
<gene>
    <name evidence="2" type="ORF">BT63DRAFT_481672</name>
</gene>
<dbReference type="PANTHER" id="PTHR40644:SF1">
    <property type="entry name" value="UPF0653 PROTEIN C607.02C"/>
    <property type="match status" value="1"/>
</dbReference>
<dbReference type="AlphaFoldDB" id="A0A6A6U8L6"/>
<feature type="region of interest" description="Disordered" evidence="1">
    <location>
        <begin position="1"/>
        <end position="119"/>
    </location>
</feature>
<dbReference type="PANTHER" id="PTHR40644">
    <property type="entry name" value="UPF0653 PROTEIN C607.02C"/>
    <property type="match status" value="1"/>
</dbReference>
<feature type="region of interest" description="Disordered" evidence="1">
    <location>
        <begin position="159"/>
        <end position="181"/>
    </location>
</feature>
<feature type="compositionally biased region" description="Basic and acidic residues" evidence="1">
    <location>
        <begin position="162"/>
        <end position="172"/>
    </location>
</feature>
<dbReference type="Proteomes" id="UP000799302">
    <property type="component" value="Unassembled WGS sequence"/>
</dbReference>